<dbReference type="EMBL" id="JAJSOF020000015">
    <property type="protein sequence ID" value="KAJ4440873.1"/>
    <property type="molecule type" value="Genomic_DNA"/>
</dbReference>
<gene>
    <name evidence="1" type="ORF">ANN_10720</name>
</gene>
<dbReference type="Proteomes" id="UP001148838">
    <property type="component" value="Unassembled WGS sequence"/>
</dbReference>
<evidence type="ECO:0000313" key="1">
    <source>
        <dbReference type="EMBL" id="KAJ4440873.1"/>
    </source>
</evidence>
<reference evidence="1 2" key="1">
    <citation type="journal article" date="2022" name="Allergy">
        <title>Genome assembly and annotation of Periplaneta americana reveal a comprehensive cockroach allergen profile.</title>
        <authorList>
            <person name="Wang L."/>
            <person name="Xiong Q."/>
            <person name="Saelim N."/>
            <person name="Wang L."/>
            <person name="Nong W."/>
            <person name="Wan A.T."/>
            <person name="Shi M."/>
            <person name="Liu X."/>
            <person name="Cao Q."/>
            <person name="Hui J.H.L."/>
            <person name="Sookrung N."/>
            <person name="Leung T.F."/>
            <person name="Tungtrongchitr A."/>
            <person name="Tsui S.K.W."/>
        </authorList>
    </citation>
    <scope>NUCLEOTIDE SEQUENCE [LARGE SCALE GENOMIC DNA]</scope>
    <source>
        <strain evidence="1">PWHHKU_190912</strain>
    </source>
</reference>
<proteinExistence type="predicted"/>
<accession>A0ABQ8T3R7</accession>
<keyword evidence="2" id="KW-1185">Reference proteome</keyword>
<name>A0ABQ8T3R7_PERAM</name>
<comment type="caution">
    <text evidence="1">The sequence shown here is derived from an EMBL/GenBank/DDBJ whole genome shotgun (WGS) entry which is preliminary data.</text>
</comment>
<evidence type="ECO:0000313" key="2">
    <source>
        <dbReference type="Proteomes" id="UP001148838"/>
    </source>
</evidence>
<sequence length="66" mass="7358">MSVLQASQQYSVSYTTLNDTLHNRHPLSYGRQTVLNTEEDKDLVAGIMLCATWGFPLRASDVSDIV</sequence>
<protein>
    <submittedName>
        <fullName evidence="1">Uncharacterized protein</fullName>
    </submittedName>
</protein>
<organism evidence="1 2">
    <name type="scientific">Periplaneta americana</name>
    <name type="common">American cockroach</name>
    <name type="synonym">Blatta americana</name>
    <dbReference type="NCBI Taxonomy" id="6978"/>
    <lineage>
        <taxon>Eukaryota</taxon>
        <taxon>Metazoa</taxon>
        <taxon>Ecdysozoa</taxon>
        <taxon>Arthropoda</taxon>
        <taxon>Hexapoda</taxon>
        <taxon>Insecta</taxon>
        <taxon>Pterygota</taxon>
        <taxon>Neoptera</taxon>
        <taxon>Polyneoptera</taxon>
        <taxon>Dictyoptera</taxon>
        <taxon>Blattodea</taxon>
        <taxon>Blattoidea</taxon>
        <taxon>Blattidae</taxon>
        <taxon>Blattinae</taxon>
        <taxon>Periplaneta</taxon>
    </lineage>
</organism>